<dbReference type="Proteomes" id="UP000027997">
    <property type="component" value="Unassembled WGS sequence"/>
</dbReference>
<feature type="transmembrane region" description="Helical" evidence="1">
    <location>
        <begin position="110"/>
        <end position="131"/>
    </location>
</feature>
<keyword evidence="1" id="KW-1133">Transmembrane helix</keyword>
<keyword evidence="3" id="KW-1185">Reference proteome</keyword>
<evidence type="ECO:0000313" key="3">
    <source>
        <dbReference type="Proteomes" id="UP000027997"/>
    </source>
</evidence>
<accession>A0A081KAQ0</accession>
<gene>
    <name evidence="2" type="ORF">GV64_11160</name>
</gene>
<sequence length="173" mass="18700">MDMKPGTANWKGVVASVAPTVAGMLGGPLGSVAVNLLAEKLLDDPHASKDDIATALSSARVEDLNKLKLLEKDVRIQLKELGIREHRLFNDDRADARARQLASKDAMPDILAVLLTLGFFGVIAIMVNGQVVSSSEALMQVMLGSLSTAWVGSMQYFFGTTQSSRDKNKWLSR</sequence>
<keyword evidence="1" id="KW-0472">Membrane</keyword>
<reference evidence="2 3" key="1">
    <citation type="submission" date="2014-06" db="EMBL/GenBank/DDBJ databases">
        <title>Whole Genome Sequences of Three Symbiotic Endozoicomonas Bacteria.</title>
        <authorList>
            <person name="Neave M.J."/>
            <person name="Apprill A."/>
            <person name="Voolstra C.R."/>
        </authorList>
    </citation>
    <scope>NUCLEOTIDE SEQUENCE [LARGE SCALE GENOMIC DNA]</scope>
    <source>
        <strain evidence="2 3">DSM 22380</strain>
    </source>
</reference>
<protein>
    <submittedName>
        <fullName evidence="2">Uncharacterized protein</fullName>
    </submittedName>
</protein>
<dbReference type="RefSeq" id="WP_020582794.1">
    <property type="nucleotide sequence ID" value="NZ_JOJP01000001.1"/>
</dbReference>
<feature type="transmembrane region" description="Helical" evidence="1">
    <location>
        <begin position="137"/>
        <end position="158"/>
    </location>
</feature>
<evidence type="ECO:0000256" key="1">
    <source>
        <dbReference type="SAM" id="Phobius"/>
    </source>
</evidence>
<organism evidence="2 3">
    <name type="scientific">Endozoicomonas elysicola</name>
    <dbReference type="NCBI Taxonomy" id="305900"/>
    <lineage>
        <taxon>Bacteria</taxon>
        <taxon>Pseudomonadati</taxon>
        <taxon>Pseudomonadota</taxon>
        <taxon>Gammaproteobacteria</taxon>
        <taxon>Oceanospirillales</taxon>
        <taxon>Endozoicomonadaceae</taxon>
        <taxon>Endozoicomonas</taxon>
    </lineage>
</organism>
<dbReference type="AlphaFoldDB" id="A0A081KAQ0"/>
<comment type="caution">
    <text evidence="2">The sequence shown here is derived from an EMBL/GenBank/DDBJ whole genome shotgun (WGS) entry which is preliminary data.</text>
</comment>
<dbReference type="eggNOG" id="ENOG5032WMB">
    <property type="taxonomic scope" value="Bacteria"/>
</dbReference>
<name>A0A081KAQ0_9GAMM</name>
<dbReference type="STRING" id="305900.GV64_11160"/>
<proteinExistence type="predicted"/>
<dbReference type="EMBL" id="JOJP01000001">
    <property type="protein sequence ID" value="KEI71226.1"/>
    <property type="molecule type" value="Genomic_DNA"/>
</dbReference>
<evidence type="ECO:0000313" key="2">
    <source>
        <dbReference type="EMBL" id="KEI71226.1"/>
    </source>
</evidence>
<keyword evidence="1" id="KW-0812">Transmembrane</keyword>